<dbReference type="PANTHER" id="PTHR46470:SF2">
    <property type="entry name" value="GLYCERALDEHYDE 3-PHOSPHATE PHOSPHATASE"/>
    <property type="match status" value="1"/>
</dbReference>
<keyword evidence="2" id="KW-0479">Metal-binding</keyword>
<proteinExistence type="predicted"/>
<dbReference type="PANTHER" id="PTHR46470">
    <property type="entry name" value="N-ACYLNEURAMINATE-9-PHOSPHATASE"/>
    <property type="match status" value="1"/>
</dbReference>
<dbReference type="InterPro" id="IPR006439">
    <property type="entry name" value="HAD-SF_hydro_IA"/>
</dbReference>
<dbReference type="InterPro" id="IPR023214">
    <property type="entry name" value="HAD_sf"/>
</dbReference>
<evidence type="ECO:0000256" key="2">
    <source>
        <dbReference type="ARBA" id="ARBA00022723"/>
    </source>
</evidence>
<dbReference type="InterPro" id="IPR036412">
    <property type="entry name" value="HAD-like_sf"/>
</dbReference>
<dbReference type="SFLD" id="SFLDG01129">
    <property type="entry name" value="C1.5:_HAD__Beta-PGM__Phosphata"/>
    <property type="match status" value="1"/>
</dbReference>
<dbReference type="STRING" id="1313296.SAMN05661091_2387"/>
<dbReference type="GO" id="GO:0016791">
    <property type="term" value="F:phosphatase activity"/>
    <property type="evidence" value="ECO:0007669"/>
    <property type="project" value="TreeGrafter"/>
</dbReference>
<dbReference type="SUPFAM" id="SSF56784">
    <property type="entry name" value="HAD-like"/>
    <property type="match status" value="1"/>
</dbReference>
<dbReference type="InterPro" id="IPR041492">
    <property type="entry name" value="HAD_2"/>
</dbReference>
<evidence type="ECO:0000313" key="5">
    <source>
        <dbReference type="EMBL" id="SMF83450.1"/>
    </source>
</evidence>
<keyword evidence="6" id="KW-1185">Reference proteome</keyword>
<name>A0A1X7HCL7_9BACL</name>
<dbReference type="PRINTS" id="PR00413">
    <property type="entry name" value="HADHALOGNASE"/>
</dbReference>
<evidence type="ECO:0000256" key="4">
    <source>
        <dbReference type="ARBA" id="ARBA00022842"/>
    </source>
</evidence>
<accession>A0A1X7HCL7</accession>
<dbReference type="InterPro" id="IPR023198">
    <property type="entry name" value="PGP-like_dom2"/>
</dbReference>
<dbReference type="Pfam" id="PF13419">
    <property type="entry name" value="HAD_2"/>
    <property type="match status" value="1"/>
</dbReference>
<dbReference type="Proteomes" id="UP000192940">
    <property type="component" value="Chromosome I"/>
</dbReference>
<dbReference type="GO" id="GO:0046872">
    <property type="term" value="F:metal ion binding"/>
    <property type="evidence" value="ECO:0007669"/>
    <property type="project" value="UniProtKB-KW"/>
</dbReference>
<dbReference type="InterPro" id="IPR051400">
    <property type="entry name" value="HAD-like_hydrolase"/>
</dbReference>
<gene>
    <name evidence="5" type="ORF">SAMN05661091_2387</name>
</gene>
<evidence type="ECO:0000256" key="3">
    <source>
        <dbReference type="ARBA" id="ARBA00022801"/>
    </source>
</evidence>
<dbReference type="AlphaFoldDB" id="A0A1X7HCL7"/>
<dbReference type="Gene3D" id="3.40.50.1000">
    <property type="entry name" value="HAD superfamily/HAD-like"/>
    <property type="match status" value="1"/>
</dbReference>
<sequence length="233" mass="27967">MKNIRYIFFDCMETIIDLFELPTSSDYAFWSYANSGVEQYWQSFDDYLERYNIAKKLMNDSYDTYQEYELKQRIEVVVNATESIKQDKKEVTNRLYDNYWNTYKSKCFIKEEVRDAVLQLKEKYRLAIVSNFMVMNGIEELLNKNNMRNSFEFIVSSIGFGWRKPDPRIYKYAIDNSGCEAQEILFIGDDYENDYVAPRKSGMNSLWLNKFHEKRDDIDQVHDFYEITQKLLG</sequence>
<evidence type="ECO:0000256" key="1">
    <source>
        <dbReference type="ARBA" id="ARBA00001946"/>
    </source>
</evidence>
<dbReference type="SFLD" id="SFLDS00003">
    <property type="entry name" value="Haloacid_Dehalogenase"/>
    <property type="match status" value="1"/>
</dbReference>
<keyword evidence="4" id="KW-0460">Magnesium</keyword>
<dbReference type="NCBIfam" id="TIGR01549">
    <property type="entry name" value="HAD-SF-IA-v1"/>
    <property type="match status" value="1"/>
</dbReference>
<keyword evidence="3 5" id="KW-0378">Hydrolase</keyword>
<organism evidence="5 6">
    <name type="scientific">Paenibacillus uliginis N3/975</name>
    <dbReference type="NCBI Taxonomy" id="1313296"/>
    <lineage>
        <taxon>Bacteria</taxon>
        <taxon>Bacillati</taxon>
        <taxon>Bacillota</taxon>
        <taxon>Bacilli</taxon>
        <taxon>Bacillales</taxon>
        <taxon>Paenibacillaceae</taxon>
        <taxon>Paenibacillus</taxon>
    </lineage>
</organism>
<comment type="cofactor">
    <cofactor evidence="1">
        <name>Mg(2+)</name>
        <dbReference type="ChEBI" id="CHEBI:18420"/>
    </cofactor>
</comment>
<dbReference type="GO" id="GO:0044281">
    <property type="term" value="P:small molecule metabolic process"/>
    <property type="evidence" value="ECO:0007669"/>
    <property type="project" value="UniProtKB-ARBA"/>
</dbReference>
<dbReference type="EMBL" id="LT840184">
    <property type="protein sequence ID" value="SMF83450.1"/>
    <property type="molecule type" value="Genomic_DNA"/>
</dbReference>
<evidence type="ECO:0000313" key="6">
    <source>
        <dbReference type="Proteomes" id="UP000192940"/>
    </source>
</evidence>
<protein>
    <submittedName>
        <fullName evidence="5">Haloacid dehalogenase-like hydrolase</fullName>
    </submittedName>
</protein>
<dbReference type="RefSeq" id="WP_208919363.1">
    <property type="nucleotide sequence ID" value="NZ_LT840184.1"/>
</dbReference>
<dbReference type="Gene3D" id="1.10.150.240">
    <property type="entry name" value="Putative phosphatase, domain 2"/>
    <property type="match status" value="1"/>
</dbReference>
<reference evidence="6" key="1">
    <citation type="submission" date="2017-04" db="EMBL/GenBank/DDBJ databases">
        <authorList>
            <person name="Varghese N."/>
            <person name="Submissions S."/>
        </authorList>
    </citation>
    <scope>NUCLEOTIDE SEQUENCE [LARGE SCALE GENOMIC DNA]</scope>
    <source>
        <strain evidence="6">N3/975</strain>
    </source>
</reference>